<dbReference type="Pfam" id="PF03781">
    <property type="entry name" value="FGE-sulfatase"/>
    <property type="match status" value="1"/>
</dbReference>
<evidence type="ECO:0000313" key="2">
    <source>
        <dbReference type="EMBL" id="PDW01938.1"/>
    </source>
</evidence>
<dbReference type="SMART" id="SM00382">
    <property type="entry name" value="AAA"/>
    <property type="match status" value="1"/>
</dbReference>
<dbReference type="InterPro" id="IPR016187">
    <property type="entry name" value="CTDL_fold"/>
</dbReference>
<feature type="domain" description="NACHT" evidence="1">
    <location>
        <begin position="224"/>
        <end position="338"/>
    </location>
</feature>
<dbReference type="InterPro" id="IPR003593">
    <property type="entry name" value="AAA+_ATPase"/>
</dbReference>
<dbReference type="InterPro" id="IPR049052">
    <property type="entry name" value="nSTAND1"/>
</dbReference>
<dbReference type="Gene3D" id="3.90.1580.10">
    <property type="entry name" value="paralog of FGE (formylglycine-generating enzyme)"/>
    <property type="match status" value="1"/>
</dbReference>
<dbReference type="Pfam" id="PF20703">
    <property type="entry name" value="nSTAND1"/>
    <property type="match status" value="1"/>
</dbReference>
<name>A0A2A6RGD2_9CHLR</name>
<protein>
    <recommendedName>
        <fullName evidence="1">NACHT domain-containing protein</fullName>
    </recommendedName>
</protein>
<dbReference type="InterPro" id="IPR027417">
    <property type="entry name" value="P-loop_NTPase"/>
</dbReference>
<dbReference type="SUPFAM" id="SSF56436">
    <property type="entry name" value="C-type lectin-like"/>
    <property type="match status" value="1"/>
</dbReference>
<proteinExistence type="predicted"/>
<dbReference type="SUPFAM" id="SSF52540">
    <property type="entry name" value="P-loop containing nucleoside triphosphate hydrolases"/>
    <property type="match status" value="1"/>
</dbReference>
<dbReference type="InterPro" id="IPR005532">
    <property type="entry name" value="SUMF_dom"/>
</dbReference>
<reference evidence="3" key="1">
    <citation type="submission" date="2017-08" db="EMBL/GenBank/DDBJ databases">
        <authorList>
            <person name="Grouzdev D.S."/>
            <person name="Gaisin V.A."/>
            <person name="Rysina M.S."/>
            <person name="Gorlenko V.M."/>
        </authorList>
    </citation>
    <scope>NUCLEOTIDE SEQUENCE [LARGE SCALE GENOMIC DNA]</scope>
    <source>
        <strain evidence="3">Kir15-3F</strain>
    </source>
</reference>
<keyword evidence="3" id="KW-1185">Reference proteome</keyword>
<dbReference type="AlphaFoldDB" id="A0A2A6RGD2"/>
<dbReference type="Proteomes" id="UP000220527">
    <property type="component" value="Unassembled WGS sequence"/>
</dbReference>
<evidence type="ECO:0000313" key="3">
    <source>
        <dbReference type="Proteomes" id="UP000220527"/>
    </source>
</evidence>
<dbReference type="InterPro" id="IPR051043">
    <property type="entry name" value="Sulfatase_Mod_Factor_Kinase"/>
</dbReference>
<dbReference type="OrthoDB" id="134770at2"/>
<dbReference type="InterPro" id="IPR042095">
    <property type="entry name" value="SUMF_sf"/>
</dbReference>
<comment type="caution">
    <text evidence="2">The sequence shown here is derived from an EMBL/GenBank/DDBJ whole genome shotgun (WGS) entry which is preliminary data.</text>
</comment>
<organism evidence="2 3">
    <name type="scientific">Candidatus Viridilinea mediisalina</name>
    <dbReference type="NCBI Taxonomy" id="2024553"/>
    <lineage>
        <taxon>Bacteria</taxon>
        <taxon>Bacillati</taxon>
        <taxon>Chloroflexota</taxon>
        <taxon>Chloroflexia</taxon>
        <taxon>Chloroflexales</taxon>
        <taxon>Chloroflexineae</taxon>
        <taxon>Oscillochloridaceae</taxon>
        <taxon>Candidatus Viridilinea</taxon>
    </lineage>
</organism>
<dbReference type="PROSITE" id="PS50837">
    <property type="entry name" value="NACHT"/>
    <property type="match status" value="1"/>
</dbReference>
<dbReference type="PANTHER" id="PTHR23150">
    <property type="entry name" value="SULFATASE MODIFYING FACTOR 1, 2"/>
    <property type="match status" value="1"/>
</dbReference>
<dbReference type="GO" id="GO:0120147">
    <property type="term" value="F:formylglycine-generating oxidase activity"/>
    <property type="evidence" value="ECO:0007669"/>
    <property type="project" value="TreeGrafter"/>
</dbReference>
<evidence type="ECO:0000259" key="1">
    <source>
        <dbReference type="PROSITE" id="PS50837"/>
    </source>
</evidence>
<accession>A0A2A6RGD2</accession>
<gene>
    <name evidence="2" type="ORF">CJ255_16605</name>
</gene>
<dbReference type="Gene3D" id="3.40.50.300">
    <property type="entry name" value="P-loop containing nucleotide triphosphate hydrolases"/>
    <property type="match status" value="1"/>
</dbReference>
<sequence>MLALPNLPDVARRPLEEELTRLRTGLPEQPTRSHDQQVGGHASVGVAVAGSVHGHIFINGYRERSRAEVLAAYLARLLTRCAALPLQGVVGERDADDGLHVQLSHVYIQLATTALSLRERVEDDALRAFDAAAYLERHVGPALLPALSRAVVYVERVDDPASERSALALEAEPPFTLGERPDLRGGLLANFSAADLRRLVEDAAVRALTFAGPQLVTEALAGQRCVVLLGEPGSGKSTVLRYLAHRLAHAGLVEEVDPATQLDGWAAVGRLLPILVPLLPLARQLAQHPERQGSDGDLWNYLVDHLQPRGAHAGLAEAIMEEIEAGHVILLLDGLDEVAGEASRAQVVQAVRTFAEHNPPCRIVVSCRTRAYDTAINPANQQWQLPGWPTATLADLTLAQMQHFVGAWYTAVAAGDVVIAAQCTERIAELRAALSARRDLRDLGGRSLLLTIMALVHLRQRNLPEDRASLYRECVEILLARWELRGKAETEYQALMDYIGLPGVEVKALRPLLSEAAFRAHEARSPQNPGLLSADTLQVMVQEFLHTKGHPNPFVGARRFLEYTDYRAGLLHAANAGNDYQFAHMTFQEYLAGLALVGAEQPVQAILQRRNEERWRVPIFLGIGHAVSEGLPSLLRELLDELTSDTQHVTGQRDALLAAELGADVRWSRLPGTGFAKAQRELAAALADVVTGNLLPAAERVRAGELLAGLHDPRPGVCTLPPPMVEFAGEAFQIGITQAEYEAIVGQEEKGRFSKQAEAWYVDMLNITTLQIRPFALARYPVTNAQYQRFIEAGGYDPTQPWWDAAGRAWLRRDDQATEGLEPWQRRTHKQQPEWWTDPRFGKARPNHPLVGISWYEATAFCAWLTQHLRDGYVYRLPSEAEWEYAARGVQRRTYPWGEETPDGERANFNRTHNGTSAVGCFPLGATPEGILDLAGNVWEWTRSEYRSYPYDPDDGREDSRKPAKKRFTLRGGSWDVRSLHLRAAAPRLHGTPGRCVQVVGLRLARQC</sequence>
<dbReference type="EMBL" id="NQWI01000098">
    <property type="protein sequence ID" value="PDW01938.1"/>
    <property type="molecule type" value="Genomic_DNA"/>
</dbReference>
<dbReference type="PANTHER" id="PTHR23150:SF19">
    <property type="entry name" value="FORMYLGLYCINE-GENERATING ENZYME"/>
    <property type="match status" value="1"/>
</dbReference>
<dbReference type="InterPro" id="IPR007111">
    <property type="entry name" value="NACHT_NTPase"/>
</dbReference>